<feature type="chain" id="PRO_5045871034" description="Choloylglycine hydrolase/NAAA C-terminal domain-containing protein" evidence="1">
    <location>
        <begin position="22"/>
        <end position="287"/>
    </location>
</feature>
<evidence type="ECO:0000313" key="2">
    <source>
        <dbReference type="EMBL" id="GGY79019.1"/>
    </source>
</evidence>
<name>A0ABQ3B7Q3_9GAMM</name>
<evidence type="ECO:0008006" key="4">
    <source>
        <dbReference type="Google" id="ProtNLM"/>
    </source>
</evidence>
<dbReference type="RefSeq" id="WP_189419052.1">
    <property type="nucleotide sequence ID" value="NZ_BMYZ01000002.1"/>
</dbReference>
<reference evidence="3" key="1">
    <citation type="journal article" date="2019" name="Int. J. Syst. Evol. Microbiol.">
        <title>The Global Catalogue of Microorganisms (GCM) 10K type strain sequencing project: providing services to taxonomists for standard genome sequencing and annotation.</title>
        <authorList>
            <consortium name="The Broad Institute Genomics Platform"/>
            <consortium name="The Broad Institute Genome Sequencing Center for Infectious Disease"/>
            <person name="Wu L."/>
            <person name="Ma J."/>
        </authorList>
    </citation>
    <scope>NUCLEOTIDE SEQUENCE [LARGE SCALE GENOMIC DNA]</scope>
    <source>
        <strain evidence="3">KCTC 32239</strain>
    </source>
</reference>
<evidence type="ECO:0000313" key="3">
    <source>
        <dbReference type="Proteomes" id="UP000619761"/>
    </source>
</evidence>
<keyword evidence="3" id="KW-1185">Reference proteome</keyword>
<dbReference type="Gene3D" id="3.60.60.10">
    <property type="entry name" value="Penicillin V Acylase, Chain A"/>
    <property type="match status" value="1"/>
</dbReference>
<feature type="signal peptide" evidence="1">
    <location>
        <begin position="1"/>
        <end position="21"/>
    </location>
</feature>
<comment type="caution">
    <text evidence="2">The sequence shown here is derived from an EMBL/GenBank/DDBJ whole genome shotgun (WGS) entry which is preliminary data.</text>
</comment>
<keyword evidence="1" id="KW-0732">Signal</keyword>
<accession>A0ABQ3B7Q3</accession>
<evidence type="ECO:0000256" key="1">
    <source>
        <dbReference type="SAM" id="SignalP"/>
    </source>
</evidence>
<protein>
    <recommendedName>
        <fullName evidence="4">Choloylglycine hydrolase/NAAA C-terminal domain-containing protein</fullName>
    </recommendedName>
</protein>
<organism evidence="2 3">
    <name type="scientific">Cellvibrio zantedeschiae</name>
    <dbReference type="NCBI Taxonomy" id="1237077"/>
    <lineage>
        <taxon>Bacteria</taxon>
        <taxon>Pseudomonadati</taxon>
        <taxon>Pseudomonadota</taxon>
        <taxon>Gammaproteobacteria</taxon>
        <taxon>Cellvibrionales</taxon>
        <taxon>Cellvibrionaceae</taxon>
        <taxon>Cellvibrio</taxon>
    </lineage>
</organism>
<sequence length="287" mass="31929">MNRRICLLLLVPLLFIKDVTACTIFTAVQGKTVLFAANEDQTSNNSYLIVDPTGKYGVVFFATPTDDLPLVMQMGINEKGLSYSINAIASEDLSRAPNAIPQKEWALVALMRESSTVKELLDKFFAYDWGNSIAYQIHLADSTGDAAVIHPGDDGKLTYTSIDKSKGYLVSANFNVRDAGLKKYLPGRYKAADNELKKLSGENALTQAYMTSILDKTHQSGGWIVPFRSIFSVVFDLHTLDITLYYESKFDKPYKLNVHSELAKVQGNIHERKIIPLPDVLASLEKH</sequence>
<proteinExistence type="predicted"/>
<dbReference type="EMBL" id="BMYZ01000002">
    <property type="protein sequence ID" value="GGY79019.1"/>
    <property type="molecule type" value="Genomic_DNA"/>
</dbReference>
<gene>
    <name evidence="2" type="ORF">GCM10011613_24750</name>
</gene>
<dbReference type="Proteomes" id="UP000619761">
    <property type="component" value="Unassembled WGS sequence"/>
</dbReference>